<proteinExistence type="predicted"/>
<keyword evidence="1" id="KW-0472">Membrane</keyword>
<accession>A0A5B7F2L6</accession>
<name>A0A5B7F2L6_PORTR</name>
<comment type="caution">
    <text evidence="2">The sequence shown here is derived from an EMBL/GenBank/DDBJ whole genome shotgun (WGS) entry which is preliminary data.</text>
</comment>
<keyword evidence="3" id="KW-1185">Reference proteome</keyword>
<sequence length="101" mass="11052">MAHGGRGRCGCWPGLGFCRLERRWINNSHLLLPFLLLDPALIFRLVVWLDLGFLGSHVLRRWLSLAVLTSVVLLAVRAGYVIITEPTALGGCCCGRIVGPA</sequence>
<gene>
    <name evidence="2" type="ORF">E2C01_034340</name>
</gene>
<keyword evidence="1" id="KW-1133">Transmembrane helix</keyword>
<protein>
    <submittedName>
        <fullName evidence="2">Uncharacterized protein</fullName>
    </submittedName>
</protein>
<evidence type="ECO:0000256" key="1">
    <source>
        <dbReference type="SAM" id="Phobius"/>
    </source>
</evidence>
<feature type="transmembrane region" description="Helical" evidence="1">
    <location>
        <begin position="63"/>
        <end position="83"/>
    </location>
</feature>
<keyword evidence="1" id="KW-0812">Transmembrane</keyword>
<organism evidence="2 3">
    <name type="scientific">Portunus trituberculatus</name>
    <name type="common">Swimming crab</name>
    <name type="synonym">Neptunus trituberculatus</name>
    <dbReference type="NCBI Taxonomy" id="210409"/>
    <lineage>
        <taxon>Eukaryota</taxon>
        <taxon>Metazoa</taxon>
        <taxon>Ecdysozoa</taxon>
        <taxon>Arthropoda</taxon>
        <taxon>Crustacea</taxon>
        <taxon>Multicrustacea</taxon>
        <taxon>Malacostraca</taxon>
        <taxon>Eumalacostraca</taxon>
        <taxon>Eucarida</taxon>
        <taxon>Decapoda</taxon>
        <taxon>Pleocyemata</taxon>
        <taxon>Brachyura</taxon>
        <taxon>Eubrachyura</taxon>
        <taxon>Portunoidea</taxon>
        <taxon>Portunidae</taxon>
        <taxon>Portuninae</taxon>
        <taxon>Portunus</taxon>
    </lineage>
</organism>
<reference evidence="2 3" key="1">
    <citation type="submission" date="2019-05" db="EMBL/GenBank/DDBJ databases">
        <title>Another draft genome of Portunus trituberculatus and its Hox gene families provides insights of decapod evolution.</title>
        <authorList>
            <person name="Jeong J.-H."/>
            <person name="Song I."/>
            <person name="Kim S."/>
            <person name="Choi T."/>
            <person name="Kim D."/>
            <person name="Ryu S."/>
            <person name="Kim W."/>
        </authorList>
    </citation>
    <scope>NUCLEOTIDE SEQUENCE [LARGE SCALE GENOMIC DNA]</scope>
    <source>
        <tissue evidence="2">Muscle</tissue>
    </source>
</reference>
<dbReference type="Proteomes" id="UP000324222">
    <property type="component" value="Unassembled WGS sequence"/>
</dbReference>
<evidence type="ECO:0000313" key="3">
    <source>
        <dbReference type="Proteomes" id="UP000324222"/>
    </source>
</evidence>
<feature type="transmembrane region" description="Helical" evidence="1">
    <location>
        <begin position="30"/>
        <end position="51"/>
    </location>
</feature>
<dbReference type="AlphaFoldDB" id="A0A5B7F2L6"/>
<dbReference type="EMBL" id="VSRR010004808">
    <property type="protein sequence ID" value="MPC40772.1"/>
    <property type="molecule type" value="Genomic_DNA"/>
</dbReference>
<evidence type="ECO:0000313" key="2">
    <source>
        <dbReference type="EMBL" id="MPC40772.1"/>
    </source>
</evidence>